<protein>
    <submittedName>
        <fullName evidence="5">TPR repeat-containing protein</fullName>
    </submittedName>
</protein>
<dbReference type="SMART" id="SM00028">
    <property type="entry name" value="TPR"/>
    <property type="match status" value="2"/>
</dbReference>
<evidence type="ECO:0000256" key="3">
    <source>
        <dbReference type="PROSITE-ProRule" id="PRU00339"/>
    </source>
</evidence>
<feature type="region of interest" description="Disordered" evidence="4">
    <location>
        <begin position="87"/>
        <end position="107"/>
    </location>
</feature>
<dbReference type="KEGG" id="plm:Plim_1629"/>
<gene>
    <name evidence="5" type="ordered locus">Plim_1629</name>
</gene>
<sequence>MLSRQQPLSHDQSDPGQVTIGAHSYRLLSNVSLLSNLALLSNVAIIPHFMNRASRCSVDWSKFTTNALKTLICLVVTGGGICSLPTEADAQHQPTPRTSRSAFPQGQPYYPPHGGNSGYGGYRGRSYGGWGVVSTQGPGWVGGTFTSGGMITYNLPLFPAYYGGWGNYGAVPYYSTWGAFAPGMAGPIGGYSWGVTQTGPGWGPPIGGSVYTPVLGPNGFENRYVGTYGLGPLGGSIINSPSPGAPLPGINGGVPIGAGIIGPQGNMQPGNIPGGPIVDQFGIDAALVDPAQRPVAASSPDSKIKSLEAQSLGDHWFRQQQWAKAFTEYRKAVSLADDRGEAHFRTGLCLAAMGQFTSAVAYFKRALYLNPEIARDGESLVMLFGEDHDLARLNTIHRVSDWVRGDIRDTDRLFLLGLLLHFDRDPRSVEVLTAGLQMAGRGPHFETLLASQLAAAQPAPGEVQDQLPAIPGQNPSGLNPPPSDPLTNQPPRSLGQGVAQPQPRYSPVNPPTSSYTVIQPRGARSNPTIPPRTLPREPLFDPARPEPVPQSDLPPLPSKNVIDQQPPVPAIPQEAGRDSLPMQPSPLPPPPVAPLPEDGPPTRPTVPEAGSSGNMPVVVPQLPGMSGATAGTSKQVPTKPKPPVSSTGPMLPPPSP</sequence>
<dbReference type="RefSeq" id="WP_013109892.1">
    <property type="nucleotide sequence ID" value="NC_014148.1"/>
</dbReference>
<dbReference type="PROSITE" id="PS50293">
    <property type="entry name" value="TPR_REGION"/>
    <property type="match status" value="1"/>
</dbReference>
<dbReference type="OrthoDB" id="208058at2"/>
<keyword evidence="1" id="KW-0677">Repeat</keyword>
<dbReference type="Proteomes" id="UP000002220">
    <property type="component" value="Chromosome"/>
</dbReference>
<keyword evidence="6" id="KW-1185">Reference proteome</keyword>
<evidence type="ECO:0000256" key="4">
    <source>
        <dbReference type="SAM" id="MobiDB-lite"/>
    </source>
</evidence>
<feature type="repeat" description="TPR" evidence="3">
    <location>
        <begin position="340"/>
        <end position="373"/>
    </location>
</feature>
<evidence type="ECO:0000313" key="5">
    <source>
        <dbReference type="EMBL" id="ADG67461.1"/>
    </source>
</evidence>
<proteinExistence type="predicted"/>
<feature type="compositionally biased region" description="Pro residues" evidence="4">
    <location>
        <begin position="545"/>
        <end position="557"/>
    </location>
</feature>
<evidence type="ECO:0000256" key="2">
    <source>
        <dbReference type="ARBA" id="ARBA00022803"/>
    </source>
</evidence>
<dbReference type="STRING" id="521674.Plim_1629"/>
<dbReference type="PROSITE" id="PS50005">
    <property type="entry name" value="TPR"/>
    <property type="match status" value="1"/>
</dbReference>
<dbReference type="AlphaFoldDB" id="D5SWW1"/>
<feature type="compositionally biased region" description="Polar residues" evidence="4">
    <location>
        <begin position="92"/>
        <end position="102"/>
    </location>
</feature>
<dbReference type="SUPFAM" id="SSF48452">
    <property type="entry name" value="TPR-like"/>
    <property type="match status" value="1"/>
</dbReference>
<organism evidence="5 6">
    <name type="scientific">Planctopirus limnophila (strain ATCC 43296 / DSM 3776 / IFAM 1008 / Mu 290)</name>
    <name type="common">Planctomyces limnophilus</name>
    <dbReference type="NCBI Taxonomy" id="521674"/>
    <lineage>
        <taxon>Bacteria</taxon>
        <taxon>Pseudomonadati</taxon>
        <taxon>Planctomycetota</taxon>
        <taxon>Planctomycetia</taxon>
        <taxon>Planctomycetales</taxon>
        <taxon>Planctomycetaceae</taxon>
        <taxon>Planctopirus</taxon>
    </lineage>
</organism>
<dbReference type="HOGENOM" id="CLU_417874_0_0_0"/>
<evidence type="ECO:0000313" key="6">
    <source>
        <dbReference type="Proteomes" id="UP000002220"/>
    </source>
</evidence>
<dbReference type="Gene3D" id="1.25.40.10">
    <property type="entry name" value="Tetratricopeptide repeat domain"/>
    <property type="match status" value="1"/>
</dbReference>
<dbReference type="eggNOG" id="COG4235">
    <property type="taxonomic scope" value="Bacteria"/>
</dbReference>
<name>D5SWW1_PLAL2</name>
<evidence type="ECO:0000256" key="1">
    <source>
        <dbReference type="ARBA" id="ARBA00022737"/>
    </source>
</evidence>
<accession>D5SWW1</accession>
<dbReference type="Pfam" id="PF07719">
    <property type="entry name" value="TPR_2"/>
    <property type="match status" value="1"/>
</dbReference>
<feature type="region of interest" description="Disordered" evidence="4">
    <location>
        <begin position="456"/>
        <end position="656"/>
    </location>
</feature>
<feature type="compositionally biased region" description="Pro residues" evidence="4">
    <location>
        <begin position="583"/>
        <end position="604"/>
    </location>
</feature>
<reference evidence="5 6" key="1">
    <citation type="journal article" date="2010" name="Stand. Genomic Sci.">
        <title>Complete genome sequence of Planctomyces limnophilus type strain (Mu 290).</title>
        <authorList>
            <person name="Labutti K."/>
            <person name="Sikorski J."/>
            <person name="Schneider S."/>
            <person name="Nolan M."/>
            <person name="Lucas S."/>
            <person name="Glavina Del Rio T."/>
            <person name="Tice H."/>
            <person name="Cheng J.F."/>
            <person name="Goodwin L."/>
            <person name="Pitluck S."/>
            <person name="Liolios K."/>
            <person name="Ivanova N."/>
            <person name="Mavromatis K."/>
            <person name="Mikhailova N."/>
            <person name="Pati A."/>
            <person name="Chen A."/>
            <person name="Palaniappan K."/>
            <person name="Land M."/>
            <person name="Hauser L."/>
            <person name="Chang Y.J."/>
            <person name="Jeffries C.D."/>
            <person name="Tindall B.J."/>
            <person name="Rohde M."/>
            <person name="Goker M."/>
            <person name="Woyke T."/>
            <person name="Bristow J."/>
            <person name="Eisen J.A."/>
            <person name="Markowitz V."/>
            <person name="Hugenholtz P."/>
            <person name="Kyrpides N.C."/>
            <person name="Klenk H.P."/>
            <person name="Lapidus A."/>
        </authorList>
    </citation>
    <scope>NUCLEOTIDE SEQUENCE [LARGE SCALE GENOMIC DNA]</scope>
    <source>
        <strain evidence="6">ATCC 43296 / DSM 3776 / IFAM 1008 / 290</strain>
    </source>
</reference>
<keyword evidence="2 3" id="KW-0802">TPR repeat</keyword>
<dbReference type="InterPro" id="IPR013105">
    <property type="entry name" value="TPR_2"/>
</dbReference>
<dbReference type="InterPro" id="IPR011990">
    <property type="entry name" value="TPR-like_helical_dom_sf"/>
</dbReference>
<dbReference type="EMBL" id="CP001744">
    <property type="protein sequence ID" value="ADG67461.1"/>
    <property type="molecule type" value="Genomic_DNA"/>
</dbReference>
<dbReference type="InterPro" id="IPR019734">
    <property type="entry name" value="TPR_rpt"/>
</dbReference>